<name>A0A918J1N2_9FLAO</name>
<protein>
    <recommendedName>
        <fullName evidence="5">Extracellular solute-binding protein</fullName>
    </recommendedName>
</protein>
<dbReference type="EMBL" id="BMWP01000021">
    <property type="protein sequence ID" value="GGW42096.1"/>
    <property type="molecule type" value="Genomic_DNA"/>
</dbReference>
<sequence length="362" mass="40913">MVATAQRFSETRPHVKIEWSKRSLQGFANEHIDTLAMNYDLIVIDHPWGGYAADTGILLNLDQYMPTHYLKDQAAHSVGKSYESYHFGGHQFALPIDAAAPVASSRPDILEQMGLDLPKSFNDLLQLASKGLVTMPGIPIDTLMNFYMFCCVMGEEPFLSSDYVVSEAIGKKALEMLKELADRLNPEFFDWNPIRVYEAMTVRNDLAYCPWAYGYSNYSRRGYASKVLHYHDLIKDDRGAVYRSTLGGTGLAISANSKNKDLAVEYAMFVANPIIQSSLFFDNGGQPGHRKAWQDDFVNIRSGDFFKSTLKTLDCAFLRPRYNGYMYFQDNAGSLIRDYLMNGGSTEDLIYSLNKIYLDSKK</sequence>
<reference evidence="3" key="1">
    <citation type="journal article" date="2014" name="Int. J. Syst. Evol. Microbiol.">
        <title>Complete genome sequence of Corynebacterium casei LMG S-19264T (=DSM 44701T), isolated from a smear-ripened cheese.</title>
        <authorList>
            <consortium name="US DOE Joint Genome Institute (JGI-PGF)"/>
            <person name="Walter F."/>
            <person name="Albersmeier A."/>
            <person name="Kalinowski J."/>
            <person name="Ruckert C."/>
        </authorList>
    </citation>
    <scope>NUCLEOTIDE SEQUENCE</scope>
    <source>
        <strain evidence="3">KCTC 12113</strain>
    </source>
</reference>
<evidence type="ECO:0000256" key="1">
    <source>
        <dbReference type="ARBA" id="ARBA00004418"/>
    </source>
</evidence>
<comment type="caution">
    <text evidence="3">The sequence shown here is derived from an EMBL/GenBank/DDBJ whole genome shotgun (WGS) entry which is preliminary data.</text>
</comment>
<dbReference type="Proteomes" id="UP000634668">
    <property type="component" value="Unassembled WGS sequence"/>
</dbReference>
<evidence type="ECO:0000313" key="4">
    <source>
        <dbReference type="Proteomes" id="UP000634668"/>
    </source>
</evidence>
<dbReference type="InterPro" id="IPR050490">
    <property type="entry name" value="Bact_solute-bd_prot1"/>
</dbReference>
<dbReference type="AlphaFoldDB" id="A0A918J1N2"/>
<evidence type="ECO:0008006" key="5">
    <source>
        <dbReference type="Google" id="ProtNLM"/>
    </source>
</evidence>
<comment type="similarity">
    <text evidence="2">Belongs to the bacterial solute-binding protein 1 family.</text>
</comment>
<dbReference type="SUPFAM" id="SSF53850">
    <property type="entry name" value="Periplasmic binding protein-like II"/>
    <property type="match status" value="1"/>
</dbReference>
<proteinExistence type="inferred from homology"/>
<comment type="subcellular location">
    <subcellularLocation>
        <location evidence="1">Periplasm</location>
    </subcellularLocation>
</comment>
<organism evidence="3 4">
    <name type="scientific">Arenibacter certesii</name>
    <dbReference type="NCBI Taxonomy" id="228955"/>
    <lineage>
        <taxon>Bacteria</taxon>
        <taxon>Pseudomonadati</taxon>
        <taxon>Bacteroidota</taxon>
        <taxon>Flavobacteriia</taxon>
        <taxon>Flavobacteriales</taxon>
        <taxon>Flavobacteriaceae</taxon>
        <taxon>Arenibacter</taxon>
    </lineage>
</organism>
<dbReference type="Gene3D" id="3.40.190.10">
    <property type="entry name" value="Periplasmic binding protein-like II"/>
    <property type="match status" value="1"/>
</dbReference>
<dbReference type="PANTHER" id="PTHR43649:SF12">
    <property type="entry name" value="DIACETYLCHITOBIOSE BINDING PROTEIN DASA"/>
    <property type="match status" value="1"/>
</dbReference>
<dbReference type="GO" id="GO:0042597">
    <property type="term" value="C:periplasmic space"/>
    <property type="evidence" value="ECO:0007669"/>
    <property type="project" value="UniProtKB-SubCell"/>
</dbReference>
<evidence type="ECO:0000313" key="3">
    <source>
        <dbReference type="EMBL" id="GGW42096.1"/>
    </source>
</evidence>
<accession>A0A918J1N2</accession>
<dbReference type="InterPro" id="IPR006059">
    <property type="entry name" value="SBP"/>
</dbReference>
<dbReference type="PANTHER" id="PTHR43649">
    <property type="entry name" value="ARABINOSE-BINDING PROTEIN-RELATED"/>
    <property type="match status" value="1"/>
</dbReference>
<dbReference type="Pfam" id="PF01547">
    <property type="entry name" value="SBP_bac_1"/>
    <property type="match status" value="1"/>
</dbReference>
<gene>
    <name evidence="3" type="ORF">GCM10007383_28480</name>
</gene>
<evidence type="ECO:0000256" key="2">
    <source>
        <dbReference type="ARBA" id="ARBA00008520"/>
    </source>
</evidence>
<reference evidence="3" key="2">
    <citation type="submission" date="2020-09" db="EMBL/GenBank/DDBJ databases">
        <authorList>
            <person name="Sun Q."/>
            <person name="Kim S."/>
        </authorList>
    </citation>
    <scope>NUCLEOTIDE SEQUENCE</scope>
    <source>
        <strain evidence="3">KCTC 12113</strain>
    </source>
</reference>
<keyword evidence="4" id="KW-1185">Reference proteome</keyword>